<dbReference type="Proteomes" id="UP000886129">
    <property type="component" value="Unassembled WGS sequence"/>
</dbReference>
<dbReference type="Pfam" id="PF00591">
    <property type="entry name" value="Glycos_transf_3"/>
    <property type="match status" value="1"/>
</dbReference>
<keyword evidence="3 7" id="KW-0328">Glycosyltransferase</keyword>
<dbReference type="InterPro" id="IPR018090">
    <property type="entry name" value="Pyrmidine_PPas_bac/euk"/>
</dbReference>
<dbReference type="PANTHER" id="PTHR10515:SF0">
    <property type="entry name" value="THYMIDINE PHOSPHORYLASE"/>
    <property type="match status" value="1"/>
</dbReference>
<keyword evidence="4 7" id="KW-0808">Transferase</keyword>
<proteinExistence type="inferred from homology"/>
<dbReference type="GO" id="GO:0006206">
    <property type="term" value="P:pyrimidine nucleobase metabolic process"/>
    <property type="evidence" value="ECO:0007669"/>
    <property type="project" value="InterPro"/>
</dbReference>
<dbReference type="InterPro" id="IPR017872">
    <property type="entry name" value="Pyrmidine_PPase_CS"/>
</dbReference>
<dbReference type="InterPro" id="IPR036320">
    <property type="entry name" value="Glycosyl_Trfase_fam3_N_dom_sf"/>
</dbReference>
<dbReference type="SUPFAM" id="SSF47648">
    <property type="entry name" value="Nucleoside phosphorylase/phosphoribosyltransferase N-terminal domain"/>
    <property type="match status" value="1"/>
</dbReference>
<dbReference type="InterPro" id="IPR017459">
    <property type="entry name" value="Glycosyl_Trfase_fam3_N_dom"/>
</dbReference>
<dbReference type="NCBIfam" id="NF004490">
    <property type="entry name" value="PRK05820.1"/>
    <property type="match status" value="1"/>
</dbReference>
<evidence type="ECO:0000256" key="1">
    <source>
        <dbReference type="ARBA" id="ARBA00006915"/>
    </source>
</evidence>
<protein>
    <submittedName>
        <fullName evidence="7">Thymidine phosphorylase</fullName>
        <ecNumber evidence="7">2.4.2.4</ecNumber>
    </submittedName>
</protein>
<dbReference type="InterPro" id="IPR000312">
    <property type="entry name" value="Glycosyl_Trfase_fam3"/>
</dbReference>
<feature type="non-terminal residue" evidence="7">
    <location>
        <position position="360"/>
    </location>
</feature>
<feature type="domain" description="Glycosyl transferase family 3" evidence="5">
    <location>
        <begin position="77"/>
        <end position="305"/>
    </location>
</feature>
<dbReference type="Gene3D" id="3.40.1030.10">
    <property type="entry name" value="Nucleoside phosphorylase/phosphoribosyltransferase catalytic domain"/>
    <property type="match status" value="1"/>
</dbReference>
<evidence type="ECO:0000259" key="5">
    <source>
        <dbReference type="Pfam" id="PF00591"/>
    </source>
</evidence>
<dbReference type="InterPro" id="IPR000053">
    <property type="entry name" value="Thymidine/pyrmidine_PPase"/>
</dbReference>
<dbReference type="PANTHER" id="PTHR10515">
    <property type="entry name" value="THYMIDINE PHOSPHORYLASE"/>
    <property type="match status" value="1"/>
</dbReference>
<evidence type="ECO:0000256" key="3">
    <source>
        <dbReference type="ARBA" id="ARBA00022676"/>
    </source>
</evidence>
<dbReference type="GO" id="GO:0009032">
    <property type="term" value="F:thymidine phosphorylase activity"/>
    <property type="evidence" value="ECO:0007669"/>
    <property type="project" value="UniProtKB-EC"/>
</dbReference>
<evidence type="ECO:0000313" key="7">
    <source>
        <dbReference type="EMBL" id="HHF08633.1"/>
    </source>
</evidence>
<dbReference type="PIRSF" id="PIRSF000478">
    <property type="entry name" value="TP_PyNP"/>
    <property type="match status" value="1"/>
</dbReference>
<dbReference type="GO" id="GO:0005829">
    <property type="term" value="C:cytosol"/>
    <property type="evidence" value="ECO:0007669"/>
    <property type="project" value="TreeGrafter"/>
</dbReference>
<dbReference type="AlphaFoldDB" id="A0A7C5HYA5"/>
<accession>A0A7C5HYA5</accession>
<dbReference type="Gene3D" id="1.20.970.10">
    <property type="entry name" value="Transferase, Pyrimidine Nucleoside Phosphorylase, Chain C"/>
    <property type="match status" value="1"/>
</dbReference>
<dbReference type="GO" id="GO:0006213">
    <property type="term" value="P:pyrimidine nucleoside metabolic process"/>
    <property type="evidence" value="ECO:0007669"/>
    <property type="project" value="InterPro"/>
</dbReference>
<name>A0A7C5HYA5_9BACT</name>
<organism evidence="7">
    <name type="scientific">Kosmotoga arenicorallina</name>
    <dbReference type="NCBI Taxonomy" id="688066"/>
    <lineage>
        <taxon>Bacteria</taxon>
        <taxon>Thermotogati</taxon>
        <taxon>Thermotogota</taxon>
        <taxon>Thermotogae</taxon>
        <taxon>Kosmotogales</taxon>
        <taxon>Kosmotogaceae</taxon>
        <taxon>Kosmotoga</taxon>
    </lineage>
</organism>
<feature type="domain" description="Glycosyl transferase family 3 N-terminal" evidence="6">
    <location>
        <begin position="5"/>
        <end position="66"/>
    </location>
</feature>
<sequence>MRIYDIILKKRDGDSNTKEEIRTLIEGYVKGEVPDYQISAWLMAVFFNHMTPKECSDLTEVILNSGEKIDLSSIKGIKVDKHSTGGVGDKVTLVLGPIVASLGLTFAKLSGRGLGHTGGTIDKLESIPGFKTTLEKEEFFSIVNNIGIAVAGQTANIAPADKKLYALRDVTATVDEISLIASSIMGKKLAIGSDIIVLDVKTGSGAFMKKLEDARKLAKAMLDIGKRHGRKMSAVVSDMNQPLGNMVGNALEVREAIETLKGEGPKDLLELTVAIAERMAILSGIVDGESARKMIYETITSGRALKKFEEFVEAQGGNPEVVDKPEQILPASQYKFTVESPQKGFIKSIDAQEIGISAMV</sequence>
<dbReference type="Pfam" id="PF02885">
    <property type="entry name" value="Glycos_trans_3N"/>
    <property type="match status" value="1"/>
</dbReference>
<reference evidence="7" key="1">
    <citation type="journal article" date="2020" name="mSystems">
        <title>Genome- and Community-Level Interaction Insights into Carbon Utilization and Element Cycling Functions of Hydrothermarchaeota in Hydrothermal Sediment.</title>
        <authorList>
            <person name="Zhou Z."/>
            <person name="Liu Y."/>
            <person name="Xu W."/>
            <person name="Pan J."/>
            <person name="Luo Z.H."/>
            <person name="Li M."/>
        </authorList>
    </citation>
    <scope>NUCLEOTIDE SEQUENCE [LARGE SCALE GENOMIC DNA]</scope>
    <source>
        <strain evidence="7">HyVt-80</strain>
    </source>
</reference>
<gene>
    <name evidence="7" type="ORF">ENL26_02530</name>
</gene>
<dbReference type="PROSITE" id="PS00647">
    <property type="entry name" value="THYMID_PHOSPHORYLASE"/>
    <property type="match status" value="1"/>
</dbReference>
<comment type="caution">
    <text evidence="7">The sequence shown here is derived from an EMBL/GenBank/DDBJ whole genome shotgun (WGS) entry which is preliminary data.</text>
</comment>
<dbReference type="SUPFAM" id="SSF52418">
    <property type="entry name" value="Nucleoside phosphorylase/phosphoribosyltransferase catalytic domain"/>
    <property type="match status" value="1"/>
</dbReference>
<dbReference type="EMBL" id="DRTH01000152">
    <property type="protein sequence ID" value="HHF08633.1"/>
    <property type="molecule type" value="Genomic_DNA"/>
</dbReference>
<dbReference type="Gene3D" id="3.90.1170.30">
    <property type="entry name" value="Pyrimidine nucleoside phosphorylase-like, C-terminal domain"/>
    <property type="match status" value="1"/>
</dbReference>
<dbReference type="EC" id="2.4.2.4" evidence="7"/>
<comment type="subunit">
    <text evidence="2">Homodimer.</text>
</comment>
<evidence type="ECO:0000259" key="6">
    <source>
        <dbReference type="Pfam" id="PF02885"/>
    </source>
</evidence>
<dbReference type="InterPro" id="IPR035902">
    <property type="entry name" value="Nuc_phospho_transferase"/>
</dbReference>
<comment type="similarity">
    <text evidence="1">Belongs to the thymidine/pyrimidine-nucleoside phosphorylase family.</text>
</comment>
<dbReference type="InterPro" id="IPR036566">
    <property type="entry name" value="PYNP-like_C_sf"/>
</dbReference>
<dbReference type="GO" id="GO:0004645">
    <property type="term" value="F:1,4-alpha-oligoglucan phosphorylase activity"/>
    <property type="evidence" value="ECO:0007669"/>
    <property type="project" value="InterPro"/>
</dbReference>
<dbReference type="NCBIfam" id="TIGR02644">
    <property type="entry name" value="Y_phosphoryl"/>
    <property type="match status" value="1"/>
</dbReference>
<evidence type="ECO:0000256" key="2">
    <source>
        <dbReference type="ARBA" id="ARBA00011738"/>
    </source>
</evidence>
<evidence type="ECO:0000256" key="4">
    <source>
        <dbReference type="ARBA" id="ARBA00022679"/>
    </source>
</evidence>
<dbReference type="FunFam" id="3.40.1030.10:FF:000003">
    <property type="entry name" value="Pyrimidine-nucleoside phosphorylase"/>
    <property type="match status" value="1"/>
</dbReference>